<name>A0A8A3PRB6_9HELO</name>
<evidence type="ECO:0000313" key="3">
    <source>
        <dbReference type="EMBL" id="QSZ37419.1"/>
    </source>
</evidence>
<feature type="signal peptide" evidence="1">
    <location>
        <begin position="1"/>
        <end position="19"/>
    </location>
</feature>
<gene>
    <name evidence="3" type="ORF">DSL72_009517</name>
</gene>
<sequence length="126" mass="13510">MVQLSSALLASILVAVTSARPNGFINHGCNRNSLRYENNPDSSNYGYLSAACDRPRSINLNVCIANNNGMLVWDTVKHSFTKSCSNCSVNNTAILACKCNSGNGVRDAAINLNDGIAFQFGQMTCN</sequence>
<dbReference type="InterPro" id="IPR011058">
    <property type="entry name" value="Cyanovirin-N"/>
</dbReference>
<evidence type="ECO:0000259" key="2">
    <source>
        <dbReference type="Pfam" id="PF08881"/>
    </source>
</evidence>
<keyword evidence="4" id="KW-1185">Reference proteome</keyword>
<protein>
    <recommendedName>
        <fullName evidence="2">Cyanovirin-N domain-containing protein</fullName>
    </recommendedName>
</protein>
<evidence type="ECO:0000313" key="4">
    <source>
        <dbReference type="Proteomes" id="UP000672032"/>
    </source>
</evidence>
<dbReference type="Pfam" id="PF08881">
    <property type="entry name" value="CVNH"/>
    <property type="match status" value="1"/>
</dbReference>
<dbReference type="AlphaFoldDB" id="A0A8A3PRB6"/>
<accession>A0A8A3PRB6</accession>
<dbReference type="SUPFAM" id="SSF51322">
    <property type="entry name" value="Cyanovirin-N"/>
    <property type="match status" value="1"/>
</dbReference>
<dbReference type="EMBL" id="CP063412">
    <property type="protein sequence ID" value="QSZ37419.1"/>
    <property type="molecule type" value="Genomic_DNA"/>
</dbReference>
<dbReference type="Gene3D" id="2.30.60.10">
    <property type="entry name" value="Cyanovirin-N"/>
    <property type="match status" value="1"/>
</dbReference>
<proteinExistence type="predicted"/>
<organism evidence="3 4">
    <name type="scientific">Monilinia vaccinii-corymbosi</name>
    <dbReference type="NCBI Taxonomy" id="61207"/>
    <lineage>
        <taxon>Eukaryota</taxon>
        <taxon>Fungi</taxon>
        <taxon>Dikarya</taxon>
        <taxon>Ascomycota</taxon>
        <taxon>Pezizomycotina</taxon>
        <taxon>Leotiomycetes</taxon>
        <taxon>Helotiales</taxon>
        <taxon>Sclerotiniaceae</taxon>
        <taxon>Monilinia</taxon>
    </lineage>
</organism>
<evidence type="ECO:0000256" key="1">
    <source>
        <dbReference type="SAM" id="SignalP"/>
    </source>
</evidence>
<feature type="chain" id="PRO_5033014686" description="Cyanovirin-N domain-containing protein" evidence="1">
    <location>
        <begin position="20"/>
        <end position="126"/>
    </location>
</feature>
<dbReference type="InterPro" id="IPR036673">
    <property type="entry name" value="Cyanovirin-N_sf"/>
</dbReference>
<keyword evidence="1" id="KW-0732">Signal</keyword>
<feature type="domain" description="Cyanovirin-N" evidence="2">
    <location>
        <begin position="43"/>
        <end position="123"/>
    </location>
</feature>
<dbReference type="Proteomes" id="UP000672032">
    <property type="component" value="Chromosome 8"/>
</dbReference>
<dbReference type="OrthoDB" id="2947935at2759"/>
<reference evidence="3" key="1">
    <citation type="submission" date="2020-10" db="EMBL/GenBank/DDBJ databases">
        <title>Genome Sequence of Monilinia vaccinii-corymbosi Sheds Light on Mummy Berry Disease Infection of Blueberry and Mating Type.</title>
        <authorList>
            <person name="Yow A.G."/>
            <person name="Zhang Y."/>
            <person name="Bansal K."/>
            <person name="Eacker S.M."/>
            <person name="Sullivan S."/>
            <person name="Liachko I."/>
            <person name="Cubeta M.A."/>
            <person name="Rollins J.A."/>
            <person name="Ashrafi H."/>
        </authorList>
    </citation>
    <scope>NUCLEOTIDE SEQUENCE</scope>
    <source>
        <strain evidence="3">RL-1</strain>
    </source>
</reference>